<dbReference type="EMBL" id="JAPUFD010000017">
    <property type="protein sequence ID" value="MDI1492118.1"/>
    <property type="molecule type" value="Genomic_DNA"/>
</dbReference>
<feature type="region of interest" description="Disordered" evidence="1">
    <location>
        <begin position="159"/>
        <end position="193"/>
    </location>
</feature>
<evidence type="ECO:0000313" key="3">
    <source>
        <dbReference type="Proteomes" id="UP001161017"/>
    </source>
</evidence>
<proteinExistence type="predicted"/>
<protein>
    <submittedName>
        <fullName evidence="2">Uncharacterized protein</fullName>
    </submittedName>
</protein>
<organism evidence="2 3">
    <name type="scientific">Ramalina farinacea</name>
    <dbReference type="NCBI Taxonomy" id="258253"/>
    <lineage>
        <taxon>Eukaryota</taxon>
        <taxon>Fungi</taxon>
        <taxon>Dikarya</taxon>
        <taxon>Ascomycota</taxon>
        <taxon>Pezizomycotina</taxon>
        <taxon>Lecanoromycetes</taxon>
        <taxon>OSLEUM clade</taxon>
        <taxon>Lecanoromycetidae</taxon>
        <taxon>Lecanorales</taxon>
        <taxon>Lecanorineae</taxon>
        <taxon>Ramalinaceae</taxon>
        <taxon>Ramalina</taxon>
    </lineage>
</organism>
<accession>A0AA43QT22</accession>
<name>A0AA43QT22_9LECA</name>
<keyword evidence="3" id="KW-1185">Reference proteome</keyword>
<evidence type="ECO:0000256" key="1">
    <source>
        <dbReference type="SAM" id="MobiDB-lite"/>
    </source>
</evidence>
<sequence>MVCQLLDFQWDSTSTQVAPQAAPPSALSSSPATPGRIVADTCAAPAAPQTPQLITRQTPANADLHTIVFSMTVTPEVVTFYVHWHEEVGLPDGTPDSRYHMNTVFSQSNEDGDRALAESRRMLHNICLWGTGERLQKHIRIWAAVPDYTNWYYQRLAKKGSKNKRLAASNEVDTRASEVESHEDMGSDKEGSQ</sequence>
<comment type="caution">
    <text evidence="2">The sequence shown here is derived from an EMBL/GenBank/DDBJ whole genome shotgun (WGS) entry which is preliminary data.</text>
</comment>
<feature type="compositionally biased region" description="Basic and acidic residues" evidence="1">
    <location>
        <begin position="172"/>
        <end position="193"/>
    </location>
</feature>
<dbReference type="Proteomes" id="UP001161017">
    <property type="component" value="Unassembled WGS sequence"/>
</dbReference>
<dbReference type="AlphaFoldDB" id="A0AA43QT22"/>
<gene>
    <name evidence="2" type="ORF">OHK93_003330</name>
</gene>
<reference evidence="2" key="1">
    <citation type="journal article" date="2023" name="Genome Biol. Evol.">
        <title>First Whole Genome Sequence and Flow Cytometry Genome Size Data for the Lichen-Forming Fungus Ramalina farinacea (Ascomycota).</title>
        <authorList>
            <person name="Llewellyn T."/>
            <person name="Mian S."/>
            <person name="Hill R."/>
            <person name="Leitch I.J."/>
            <person name="Gaya E."/>
        </authorList>
    </citation>
    <scope>NUCLEOTIDE SEQUENCE</scope>
    <source>
        <strain evidence="2">LIQ254RAFAR</strain>
    </source>
</reference>
<evidence type="ECO:0000313" key="2">
    <source>
        <dbReference type="EMBL" id="MDI1492118.1"/>
    </source>
</evidence>